<evidence type="ECO:0000256" key="6">
    <source>
        <dbReference type="SAM" id="Phobius"/>
    </source>
</evidence>
<feature type="transmembrane region" description="Helical" evidence="6">
    <location>
        <begin position="128"/>
        <end position="145"/>
    </location>
</feature>
<organism evidence="8 9">
    <name type="scientific">Roseateles aquatilis</name>
    <dbReference type="NCBI Taxonomy" id="431061"/>
    <lineage>
        <taxon>Bacteria</taxon>
        <taxon>Pseudomonadati</taxon>
        <taxon>Pseudomonadota</taxon>
        <taxon>Betaproteobacteria</taxon>
        <taxon>Burkholderiales</taxon>
        <taxon>Sphaerotilaceae</taxon>
        <taxon>Roseateles</taxon>
    </lineage>
</organism>
<dbReference type="EMBL" id="NIOF01000001">
    <property type="protein sequence ID" value="OWQ93348.1"/>
    <property type="molecule type" value="Genomic_DNA"/>
</dbReference>
<keyword evidence="9" id="KW-1185">Reference proteome</keyword>
<proteinExistence type="predicted"/>
<dbReference type="InterPro" id="IPR010432">
    <property type="entry name" value="RDD"/>
</dbReference>
<evidence type="ECO:0000256" key="2">
    <source>
        <dbReference type="ARBA" id="ARBA00022475"/>
    </source>
</evidence>
<evidence type="ECO:0000256" key="4">
    <source>
        <dbReference type="ARBA" id="ARBA00022989"/>
    </source>
</evidence>
<evidence type="ECO:0000256" key="3">
    <source>
        <dbReference type="ARBA" id="ARBA00022692"/>
    </source>
</evidence>
<keyword evidence="3 6" id="KW-0812">Transmembrane</keyword>
<evidence type="ECO:0000259" key="7">
    <source>
        <dbReference type="Pfam" id="PF06271"/>
    </source>
</evidence>
<dbReference type="RefSeq" id="WP_088382495.1">
    <property type="nucleotide sequence ID" value="NZ_NIOF01000001.1"/>
</dbReference>
<dbReference type="OrthoDB" id="5298807at2"/>
<evidence type="ECO:0000313" key="9">
    <source>
        <dbReference type="Proteomes" id="UP000197468"/>
    </source>
</evidence>
<reference evidence="8 9" key="1">
    <citation type="journal article" date="2008" name="Int. J. Syst. Evol. Microbiol.">
        <title>Description of Roseateles aquatilis sp. nov. and Roseateles terrae sp. nov., in the class Betaproteobacteria, and emended description of the genus Roseateles.</title>
        <authorList>
            <person name="Gomila M."/>
            <person name="Bowien B."/>
            <person name="Falsen E."/>
            <person name="Moore E.R."/>
            <person name="Lalucat J."/>
        </authorList>
    </citation>
    <scope>NUCLEOTIDE SEQUENCE [LARGE SCALE GENOMIC DNA]</scope>
    <source>
        <strain evidence="8 9">CCUG 48205</strain>
    </source>
</reference>
<evidence type="ECO:0000256" key="5">
    <source>
        <dbReference type="ARBA" id="ARBA00023136"/>
    </source>
</evidence>
<comment type="subcellular location">
    <subcellularLocation>
        <location evidence="1">Cell membrane</location>
        <topology evidence="1">Multi-pass membrane protein</topology>
    </subcellularLocation>
</comment>
<dbReference type="InterPro" id="IPR051791">
    <property type="entry name" value="Pra-immunoreactive"/>
</dbReference>
<evidence type="ECO:0000313" key="8">
    <source>
        <dbReference type="EMBL" id="OWQ93348.1"/>
    </source>
</evidence>
<keyword evidence="2" id="KW-1003">Cell membrane</keyword>
<evidence type="ECO:0000256" key="1">
    <source>
        <dbReference type="ARBA" id="ARBA00004651"/>
    </source>
</evidence>
<feature type="domain" description="RDD" evidence="7">
    <location>
        <begin position="13"/>
        <end position="160"/>
    </location>
</feature>
<keyword evidence="5 6" id="KW-0472">Membrane</keyword>
<keyword evidence="4 6" id="KW-1133">Transmembrane helix</keyword>
<dbReference type="Proteomes" id="UP000197468">
    <property type="component" value="Unassembled WGS sequence"/>
</dbReference>
<comment type="caution">
    <text evidence="8">The sequence shown here is derived from an EMBL/GenBank/DDBJ whole genome shotgun (WGS) entry which is preliminary data.</text>
</comment>
<dbReference type="GO" id="GO:0005886">
    <property type="term" value="C:plasma membrane"/>
    <property type="evidence" value="ECO:0007669"/>
    <property type="project" value="UniProtKB-SubCell"/>
</dbReference>
<accession>A0A246JL38</accession>
<dbReference type="AlphaFoldDB" id="A0A246JL38"/>
<protein>
    <recommendedName>
        <fullName evidence="7">RDD domain-containing protein</fullName>
    </recommendedName>
</protein>
<sequence length="183" mass="20308">MTSAPATGDDAPPALMRRMASFLYEGVVLFGVVFIAGWLYSTLTQQHNALVGQQGLQAFLFFVLGIYFIWFWSRGGQTVAMKAWHLRVVDAQGRPVTQRRALARYLASWLWFLPALASVHLLDLDHSTGAIFGTLFAGVLGYLLLARLHPQRLFLHDVLCSTRLITQRPAPRRAAAARPAADS</sequence>
<name>A0A246JL38_9BURK</name>
<feature type="transmembrane region" description="Helical" evidence="6">
    <location>
        <begin position="55"/>
        <end position="72"/>
    </location>
</feature>
<dbReference type="PANTHER" id="PTHR36115">
    <property type="entry name" value="PROLINE-RICH ANTIGEN HOMOLOG-RELATED"/>
    <property type="match status" value="1"/>
</dbReference>
<feature type="transmembrane region" description="Helical" evidence="6">
    <location>
        <begin position="22"/>
        <end position="43"/>
    </location>
</feature>
<dbReference type="PANTHER" id="PTHR36115:SF10">
    <property type="entry name" value="RDD DOMAIN-CONTAINING PROTEIN"/>
    <property type="match status" value="1"/>
</dbReference>
<dbReference type="Pfam" id="PF06271">
    <property type="entry name" value="RDD"/>
    <property type="match status" value="1"/>
</dbReference>
<feature type="transmembrane region" description="Helical" evidence="6">
    <location>
        <begin position="102"/>
        <end position="122"/>
    </location>
</feature>
<gene>
    <name evidence="8" type="ORF">CDN99_02380</name>
</gene>